<comment type="caution">
    <text evidence="2">The sequence shown here is derived from an EMBL/GenBank/DDBJ whole genome shotgun (WGS) entry which is preliminary data.</text>
</comment>
<name>A0A9W8WRD2_9PLEO</name>
<dbReference type="Proteomes" id="UP001140562">
    <property type="component" value="Unassembled WGS sequence"/>
</dbReference>
<feature type="coiled-coil region" evidence="1">
    <location>
        <begin position="303"/>
        <end position="443"/>
    </location>
</feature>
<sequence>MSPAYEGPKGLAFSRYASPALRKTQLAVASAATPSAGADTDYTTTIATKEQLAVMEPFEATSPAAELAVEQGAALKKEVEQHTARFSRAVSSAVENTRQLLNLLREATPGAKEVDHLWQELEQLFEAANEAKAALPEFMEKQRDNMSLYHSSMMNETIRGTQQELNFQHKKVNTQHNLILEQQDAFQNYKAQTSAQLKELESLQERVSRLTLEKGHFRTEADSKKVEDLKIADDLKKELDTLVASKKQLHAENETLRKTTTDMLKELKATEQRVTDRFTGELKAKAEQLQKETIKTTSLNTLIDTLKDSEGTSKKEAEKLKNENRLMSVKYSNQAAEHAATFTKMNDQTKKIEALTTNVDLLQKQNADLQAKLENAVKLENTNTELHEELRTSKNDLKAAQSEAQMLKSKLATKPAASTTSNNKALQEKYQALQEKQRSTETALAEWTELAKRSYQEYKDLLPTSKAAEKYKQDARDKETQITDLKHQLATAKASQTNGVGAAGGESAYWKGKYENLLASI</sequence>
<accession>A0A9W8WRD2</accession>
<feature type="coiled-coil region" evidence="1">
    <location>
        <begin position="468"/>
        <end position="495"/>
    </location>
</feature>
<reference evidence="2" key="1">
    <citation type="submission" date="2022-10" db="EMBL/GenBank/DDBJ databases">
        <title>Tapping the CABI collections for fungal endophytes: first genome assemblies for Collariella, Neodidymelliopsis, Ascochyta clinopodiicola, Didymella pomorum, Didymosphaeria variabile, Neocosmospora piperis and Neocucurbitaria cava.</title>
        <authorList>
            <person name="Hill R."/>
        </authorList>
    </citation>
    <scope>NUCLEOTIDE SEQUENCE</scope>
    <source>
        <strain evidence="2">IMI 360193</strain>
    </source>
</reference>
<keyword evidence="3" id="KW-1185">Reference proteome</keyword>
<dbReference type="OrthoDB" id="3945906at2759"/>
<evidence type="ECO:0000313" key="2">
    <source>
        <dbReference type="EMBL" id="KAJ4331251.1"/>
    </source>
</evidence>
<dbReference type="EMBL" id="JAPEUV010000157">
    <property type="protein sequence ID" value="KAJ4331251.1"/>
    <property type="molecule type" value="Genomic_DNA"/>
</dbReference>
<organism evidence="2 3">
    <name type="scientific">Didymella glomerata</name>
    <dbReference type="NCBI Taxonomy" id="749621"/>
    <lineage>
        <taxon>Eukaryota</taxon>
        <taxon>Fungi</taxon>
        <taxon>Dikarya</taxon>
        <taxon>Ascomycota</taxon>
        <taxon>Pezizomycotina</taxon>
        <taxon>Dothideomycetes</taxon>
        <taxon>Pleosporomycetidae</taxon>
        <taxon>Pleosporales</taxon>
        <taxon>Pleosporineae</taxon>
        <taxon>Didymellaceae</taxon>
        <taxon>Didymella</taxon>
    </lineage>
</organism>
<keyword evidence="1" id="KW-0175">Coiled coil</keyword>
<proteinExistence type="predicted"/>
<evidence type="ECO:0000256" key="1">
    <source>
        <dbReference type="SAM" id="Coils"/>
    </source>
</evidence>
<evidence type="ECO:0000313" key="3">
    <source>
        <dbReference type="Proteomes" id="UP001140562"/>
    </source>
</evidence>
<feature type="coiled-coil region" evidence="1">
    <location>
        <begin position="186"/>
        <end position="252"/>
    </location>
</feature>
<dbReference type="AlphaFoldDB" id="A0A9W8WRD2"/>
<gene>
    <name evidence="2" type="ORF">N0V87_009333</name>
</gene>
<protein>
    <submittedName>
        <fullName evidence="2">Uncharacterized protein</fullName>
    </submittedName>
</protein>